<evidence type="ECO:0000313" key="4">
    <source>
        <dbReference type="Proteomes" id="UP000011531"/>
    </source>
</evidence>
<feature type="transmembrane region" description="Helical" evidence="2">
    <location>
        <begin position="43"/>
        <end position="64"/>
    </location>
</feature>
<dbReference type="AlphaFoldDB" id="L9X9I3"/>
<dbReference type="Pfam" id="PF24365">
    <property type="entry name" value="DUF7521"/>
    <property type="match status" value="1"/>
</dbReference>
<dbReference type="RefSeq" id="WP_008423920.1">
    <property type="nucleotide sequence ID" value="NZ_AOIA01000115.1"/>
</dbReference>
<feature type="region of interest" description="Disordered" evidence="1">
    <location>
        <begin position="106"/>
        <end position="129"/>
    </location>
</feature>
<proteinExistence type="predicted"/>
<feature type="transmembrane region" description="Helical" evidence="2">
    <location>
        <begin position="76"/>
        <end position="99"/>
    </location>
</feature>
<dbReference type="EMBL" id="AOIA01000115">
    <property type="protein sequence ID" value="ELY58267.1"/>
    <property type="molecule type" value="Genomic_DNA"/>
</dbReference>
<dbReference type="Proteomes" id="UP000011531">
    <property type="component" value="Unassembled WGS sequence"/>
</dbReference>
<dbReference type="InterPro" id="IPR055943">
    <property type="entry name" value="DUF7521"/>
</dbReference>
<evidence type="ECO:0000313" key="3">
    <source>
        <dbReference type="EMBL" id="ELY58267.1"/>
    </source>
</evidence>
<keyword evidence="2" id="KW-0812">Transmembrane</keyword>
<feature type="transmembrane region" description="Helical" evidence="2">
    <location>
        <begin position="7"/>
        <end position="31"/>
    </location>
</feature>
<keyword evidence="4" id="KW-1185">Reference proteome</keyword>
<keyword evidence="2" id="KW-1133">Transmembrane helix</keyword>
<dbReference type="OrthoDB" id="297458at2157"/>
<sequence length="129" mass="14255">MDSTLELWAYVLSNIGAVAVGSLLTALSFLAYRRNSDQASYRFATLGFGLIVLGTLVDPAYFLWLSIESRLTFTEILLLQVSEDLLFAAGLGLLFYAILRFDTSTDSTADNPASSEDELLWNQQSQNDD</sequence>
<evidence type="ECO:0000256" key="1">
    <source>
        <dbReference type="SAM" id="MobiDB-lite"/>
    </source>
</evidence>
<reference evidence="3 4" key="1">
    <citation type="journal article" date="2014" name="PLoS Genet.">
        <title>Phylogenetically driven sequencing of extremely halophilic archaea reveals strategies for static and dynamic osmo-response.</title>
        <authorList>
            <person name="Becker E.A."/>
            <person name="Seitzer P.M."/>
            <person name="Tritt A."/>
            <person name="Larsen D."/>
            <person name="Krusor M."/>
            <person name="Yao A.I."/>
            <person name="Wu D."/>
            <person name="Madern D."/>
            <person name="Eisen J.A."/>
            <person name="Darling A.E."/>
            <person name="Facciotti M.T."/>
        </authorList>
    </citation>
    <scope>NUCLEOTIDE SEQUENCE [LARGE SCALE GENOMIC DNA]</scope>
    <source>
        <strain evidence="3 4">DSM 18795</strain>
    </source>
</reference>
<protein>
    <submittedName>
        <fullName evidence="3">Uncharacterized protein</fullName>
    </submittedName>
</protein>
<comment type="caution">
    <text evidence="3">The sequence shown here is derived from an EMBL/GenBank/DDBJ whole genome shotgun (WGS) entry which is preliminary data.</text>
</comment>
<accession>L9X9I3</accession>
<evidence type="ECO:0000256" key="2">
    <source>
        <dbReference type="SAM" id="Phobius"/>
    </source>
</evidence>
<gene>
    <name evidence="3" type="ORF">C492_12569</name>
</gene>
<organism evidence="3 4">
    <name type="scientific">Natronococcus jeotgali DSM 18795</name>
    <dbReference type="NCBI Taxonomy" id="1227498"/>
    <lineage>
        <taxon>Archaea</taxon>
        <taxon>Methanobacteriati</taxon>
        <taxon>Methanobacteriota</taxon>
        <taxon>Stenosarchaea group</taxon>
        <taxon>Halobacteria</taxon>
        <taxon>Halobacteriales</taxon>
        <taxon>Natrialbaceae</taxon>
        <taxon>Natronococcus</taxon>
    </lineage>
</organism>
<name>L9X9I3_9EURY</name>
<keyword evidence="2" id="KW-0472">Membrane</keyword>